<dbReference type="EMBL" id="PTJD01000001">
    <property type="protein sequence ID" value="PPK98727.1"/>
    <property type="molecule type" value="Genomic_DNA"/>
</dbReference>
<evidence type="ECO:0000256" key="5">
    <source>
        <dbReference type="ARBA" id="ARBA00023277"/>
    </source>
</evidence>
<dbReference type="GO" id="GO:0050661">
    <property type="term" value="F:NADP binding"/>
    <property type="evidence" value="ECO:0007669"/>
    <property type="project" value="UniProtKB-UniRule"/>
</dbReference>
<dbReference type="HAMAP" id="MF_00966">
    <property type="entry name" value="G6PD"/>
    <property type="match status" value="1"/>
</dbReference>
<dbReference type="GO" id="GO:0009051">
    <property type="term" value="P:pentose-phosphate shunt, oxidative branch"/>
    <property type="evidence" value="ECO:0007669"/>
    <property type="project" value="TreeGrafter"/>
</dbReference>
<comment type="pathway">
    <text evidence="1 6">Carbohydrate degradation; pentose phosphate pathway; D-ribulose 5-phosphate from D-glucose 6-phosphate (oxidative stage): step 1/3.</text>
</comment>
<feature type="binding site" evidence="6">
    <location>
        <position position="155"/>
    </location>
    <ligand>
        <name>NADP(+)</name>
        <dbReference type="ChEBI" id="CHEBI:58349"/>
    </ligand>
</feature>
<dbReference type="SUPFAM" id="SSF51735">
    <property type="entry name" value="NAD(P)-binding Rossmann-fold domains"/>
    <property type="match status" value="1"/>
</dbReference>
<dbReference type="GO" id="GO:0006006">
    <property type="term" value="P:glucose metabolic process"/>
    <property type="evidence" value="ECO:0007669"/>
    <property type="project" value="UniProtKB-KW"/>
</dbReference>
<dbReference type="AlphaFoldDB" id="A0A2S6IWJ2"/>
<comment type="caution">
    <text evidence="9">The sequence shown here is derived from an EMBL/GenBank/DDBJ whole genome shotgun (WGS) entry which is preliminary data.</text>
</comment>
<dbReference type="EC" id="1.1.1.49" evidence="6"/>
<gene>
    <name evidence="6" type="primary">zwf</name>
    <name evidence="9" type="ORF">CLV92_101427</name>
</gene>
<dbReference type="InterPro" id="IPR001282">
    <property type="entry name" value="G6P_DH"/>
</dbReference>
<feature type="binding site" evidence="6">
    <location>
        <position position="223"/>
    </location>
    <ligand>
        <name>substrate</name>
    </ligand>
</feature>
<comment type="caution">
    <text evidence="6">Lacks conserved residue(s) required for the propagation of feature annotation.</text>
</comment>
<feature type="binding site" evidence="6">
    <location>
        <position position="185"/>
    </location>
    <ligand>
        <name>substrate</name>
    </ligand>
</feature>
<feature type="binding site" evidence="6">
    <location>
        <position position="55"/>
    </location>
    <ligand>
        <name>NADP(+)</name>
        <dbReference type="ChEBI" id="CHEBI:58349"/>
    </ligand>
</feature>
<dbReference type="Pfam" id="PF02781">
    <property type="entry name" value="G6PD_C"/>
    <property type="match status" value="1"/>
</dbReference>
<dbReference type="UniPathway" id="UPA00115">
    <property type="reaction ID" value="UER00408"/>
</dbReference>
<dbReference type="InterPro" id="IPR022674">
    <property type="entry name" value="G6P_DH_NAD-bd"/>
</dbReference>
<keyword evidence="2 6" id="KW-0313">Glucose metabolism</keyword>
<evidence type="ECO:0000256" key="6">
    <source>
        <dbReference type="HAMAP-Rule" id="MF_00966"/>
    </source>
</evidence>
<organism evidence="9 10">
    <name type="scientific">Kineococcus xinjiangensis</name>
    <dbReference type="NCBI Taxonomy" id="512762"/>
    <lineage>
        <taxon>Bacteria</taxon>
        <taxon>Bacillati</taxon>
        <taxon>Actinomycetota</taxon>
        <taxon>Actinomycetes</taxon>
        <taxon>Kineosporiales</taxon>
        <taxon>Kineosporiaceae</taxon>
        <taxon>Kineococcus</taxon>
    </lineage>
</organism>
<dbReference type="PANTHER" id="PTHR23429">
    <property type="entry name" value="GLUCOSE-6-PHOSPHATE 1-DEHYDROGENASE G6PD"/>
    <property type="match status" value="1"/>
</dbReference>
<dbReference type="GO" id="GO:0005829">
    <property type="term" value="C:cytosol"/>
    <property type="evidence" value="ECO:0007669"/>
    <property type="project" value="TreeGrafter"/>
</dbReference>
<dbReference type="PRINTS" id="PR00079">
    <property type="entry name" value="G6PDHDRGNASE"/>
</dbReference>
<feature type="binding site" evidence="6">
    <location>
        <position position="333"/>
    </location>
    <ligand>
        <name>substrate</name>
    </ligand>
</feature>
<dbReference type="InterPro" id="IPR036291">
    <property type="entry name" value="NAD(P)-bd_dom_sf"/>
</dbReference>
<feature type="binding site" evidence="6">
    <location>
        <begin position="21"/>
        <end position="28"/>
    </location>
    <ligand>
        <name>NADP(+)</name>
        <dbReference type="ChEBI" id="CHEBI:58349"/>
    </ligand>
</feature>
<keyword evidence="10" id="KW-1185">Reference proteome</keyword>
<feature type="binding site" evidence="6">
    <location>
        <position position="242"/>
    </location>
    <ligand>
        <name>substrate</name>
    </ligand>
</feature>
<evidence type="ECO:0000256" key="3">
    <source>
        <dbReference type="ARBA" id="ARBA00022857"/>
    </source>
</evidence>
<feature type="active site" description="Proton acceptor" evidence="6">
    <location>
        <position position="247"/>
    </location>
</feature>
<comment type="function">
    <text evidence="6">Catalyzes the oxidation of glucose 6-phosphate to 6-phosphogluconolactone.</text>
</comment>
<protein>
    <recommendedName>
        <fullName evidence="6">Glucose-6-phosphate 1-dehydrogenase</fullName>
        <shortName evidence="6">G6PD</shortName>
        <ecNumber evidence="6">1.1.1.49</ecNumber>
    </recommendedName>
</protein>
<comment type="similarity">
    <text evidence="6">Belongs to the glucose-6-phosphate dehydrogenase family.</text>
</comment>
<evidence type="ECO:0000259" key="8">
    <source>
        <dbReference type="Pfam" id="PF02781"/>
    </source>
</evidence>
<dbReference type="Proteomes" id="UP000239485">
    <property type="component" value="Unassembled WGS sequence"/>
</dbReference>
<evidence type="ECO:0000313" key="10">
    <source>
        <dbReference type="Proteomes" id="UP000239485"/>
    </source>
</evidence>
<keyword evidence="3 6" id="KW-0521">NADP</keyword>
<dbReference type="Pfam" id="PF00479">
    <property type="entry name" value="G6PD_N"/>
    <property type="match status" value="1"/>
</dbReference>
<dbReference type="Gene3D" id="3.30.360.10">
    <property type="entry name" value="Dihydrodipicolinate Reductase, domain 2"/>
    <property type="match status" value="1"/>
</dbReference>
<feature type="domain" description="Glucose-6-phosphate dehydrogenase C-terminal" evidence="8">
    <location>
        <begin position="198"/>
        <end position="465"/>
    </location>
</feature>
<keyword evidence="5 6" id="KW-0119">Carbohydrate metabolism</keyword>
<evidence type="ECO:0000256" key="2">
    <source>
        <dbReference type="ARBA" id="ARBA00022526"/>
    </source>
</evidence>
<evidence type="ECO:0000259" key="7">
    <source>
        <dbReference type="Pfam" id="PF00479"/>
    </source>
</evidence>
<feature type="domain" description="Glucose-6-phosphate dehydrogenase NAD-binding" evidence="7">
    <location>
        <begin position="18"/>
        <end position="194"/>
    </location>
</feature>
<evidence type="ECO:0000313" key="9">
    <source>
        <dbReference type="EMBL" id="PPK98727.1"/>
    </source>
</evidence>
<comment type="catalytic activity">
    <reaction evidence="6">
        <text>D-glucose 6-phosphate + NADP(+) = 6-phospho-D-glucono-1,5-lactone + NADPH + H(+)</text>
        <dbReference type="Rhea" id="RHEA:15841"/>
        <dbReference type="ChEBI" id="CHEBI:15378"/>
        <dbReference type="ChEBI" id="CHEBI:57783"/>
        <dbReference type="ChEBI" id="CHEBI:57955"/>
        <dbReference type="ChEBI" id="CHEBI:58349"/>
        <dbReference type="ChEBI" id="CHEBI:61548"/>
        <dbReference type="EC" id="1.1.1.49"/>
    </reaction>
</comment>
<evidence type="ECO:0000256" key="4">
    <source>
        <dbReference type="ARBA" id="ARBA00023002"/>
    </source>
</evidence>
<keyword evidence="4 6" id="KW-0560">Oxidoreductase</keyword>
<dbReference type="InterPro" id="IPR022675">
    <property type="entry name" value="G6P_DH_C"/>
</dbReference>
<evidence type="ECO:0000256" key="1">
    <source>
        <dbReference type="ARBA" id="ARBA00004937"/>
    </source>
</evidence>
<sequence length="471" mass="51427">MSQPVRETRPPAQPTVFVMYGATGDLARRLVLPAFFELARQGLLPEQWRLVGTSRGDEDTAWFRDHVREALEEFGPQPGEGPWEDFSARLSYAGGGFSADDAGSLPARVAEARDAVGADAQLVHYLAVPPGAALGITRAIEAHGLAEGCRIVYEKPYGTDLASFEELDAEVQRVFDESQVFRIDHFLAFEAVRNLVGARFANTLLGAVWNREHVEQVQIDIAETLDVAQRADFYDATGAFLDMIVTHLFQLAATVAMETPADLSADAVRAARDAALADFRAVDPAEVVLGQFEGYRDIDGVADDSSTDTLAAVRLWVDSERWRGVPFLLRSGKKMAADEQRITLLLRRPEGPLTELPERPSALSFSLLEGGRIEVALIVKALGVGEELTTGTAALPLPSLPGTDAPPYVKLIHDVLTGDRALFTGVEGLRNAWQAIEPFQQARPEVLPYAEGTWGPDAVEELAAPRQWFLR</sequence>
<dbReference type="PANTHER" id="PTHR23429:SF0">
    <property type="entry name" value="GLUCOSE-6-PHOSPHATE 1-DEHYDROGENASE"/>
    <property type="match status" value="1"/>
</dbReference>
<proteinExistence type="inferred from homology"/>
<name>A0A2S6IWJ2_9ACTN</name>
<dbReference type="GO" id="GO:0004345">
    <property type="term" value="F:glucose-6-phosphate dehydrogenase activity"/>
    <property type="evidence" value="ECO:0007669"/>
    <property type="project" value="UniProtKB-UniRule"/>
</dbReference>
<dbReference type="SUPFAM" id="SSF55347">
    <property type="entry name" value="Glyceraldehyde-3-phosphate dehydrogenase-like, C-terminal domain"/>
    <property type="match status" value="1"/>
</dbReference>
<dbReference type="PIRSF" id="PIRSF000110">
    <property type="entry name" value="G6PD"/>
    <property type="match status" value="1"/>
</dbReference>
<dbReference type="Gene3D" id="3.40.50.720">
    <property type="entry name" value="NAD(P)-binding Rossmann-like Domain"/>
    <property type="match status" value="1"/>
</dbReference>
<accession>A0A2S6IWJ2</accession>
<reference evidence="9 10" key="1">
    <citation type="submission" date="2018-02" db="EMBL/GenBank/DDBJ databases">
        <title>Genomic Encyclopedia of Archaeal and Bacterial Type Strains, Phase II (KMG-II): from individual species to whole genera.</title>
        <authorList>
            <person name="Goeker M."/>
        </authorList>
    </citation>
    <scope>NUCLEOTIDE SEQUENCE [LARGE SCALE GENOMIC DNA]</scope>
    <source>
        <strain evidence="9 10">DSM 22857</strain>
    </source>
</reference>